<dbReference type="STRING" id="1454001.AW08_02876"/>
<protein>
    <submittedName>
        <fullName evidence="2">Inner membrane protein YnbA</fullName>
    </submittedName>
</protein>
<keyword evidence="1" id="KW-0812">Transmembrane</keyword>
<organism evidence="2 3">
    <name type="scientific">Candidatus Accumulibacter adjunctus</name>
    <dbReference type="NCBI Taxonomy" id="1454001"/>
    <lineage>
        <taxon>Bacteria</taxon>
        <taxon>Pseudomonadati</taxon>
        <taxon>Pseudomonadota</taxon>
        <taxon>Betaproteobacteria</taxon>
        <taxon>Candidatus Accumulibacter</taxon>
    </lineage>
</organism>
<dbReference type="EMBL" id="JFAX01000018">
    <property type="protein sequence ID" value="EXI65851.1"/>
    <property type="molecule type" value="Genomic_DNA"/>
</dbReference>
<dbReference type="InterPro" id="IPR043130">
    <property type="entry name" value="CDP-OH_PTrfase_TM_dom"/>
</dbReference>
<gene>
    <name evidence="2" type="primary">ynbA</name>
    <name evidence="2" type="ORF">AW08_02876</name>
</gene>
<dbReference type="Proteomes" id="UP000020218">
    <property type="component" value="Unassembled WGS sequence"/>
</dbReference>
<keyword evidence="1" id="KW-1133">Transmembrane helix</keyword>
<proteinExistence type="predicted"/>
<dbReference type="GO" id="GO:0008654">
    <property type="term" value="P:phospholipid biosynthetic process"/>
    <property type="evidence" value="ECO:0007669"/>
    <property type="project" value="InterPro"/>
</dbReference>
<reference evidence="2" key="1">
    <citation type="submission" date="2014-02" db="EMBL/GenBank/DDBJ databases">
        <title>Expanding our view of genomic diversity in Candidatus Accumulibacter clades.</title>
        <authorList>
            <person name="Skennerton C.T."/>
            <person name="Barr J.J."/>
            <person name="Slater F.R."/>
            <person name="Bond P.L."/>
            <person name="Tyson G.W."/>
        </authorList>
    </citation>
    <scope>NUCLEOTIDE SEQUENCE [LARGE SCALE GENOMIC DNA]</scope>
</reference>
<keyword evidence="1" id="KW-0472">Membrane</keyword>
<comment type="caution">
    <text evidence="2">The sequence shown here is derived from an EMBL/GenBank/DDBJ whole genome shotgun (WGS) entry which is preliminary data.</text>
</comment>
<dbReference type="Pfam" id="PF01066">
    <property type="entry name" value="CDP-OH_P_transf"/>
    <property type="match status" value="1"/>
</dbReference>
<dbReference type="PATRIC" id="fig|1454001.3.peg.2943"/>
<accession>A0A011MTE5</accession>
<dbReference type="GO" id="GO:0016020">
    <property type="term" value="C:membrane"/>
    <property type="evidence" value="ECO:0007669"/>
    <property type="project" value="InterPro"/>
</dbReference>
<feature type="transmembrane region" description="Helical" evidence="1">
    <location>
        <begin position="117"/>
        <end position="139"/>
    </location>
</feature>
<evidence type="ECO:0000256" key="1">
    <source>
        <dbReference type="SAM" id="Phobius"/>
    </source>
</evidence>
<feature type="transmembrane region" description="Helical" evidence="1">
    <location>
        <begin position="151"/>
        <end position="170"/>
    </location>
</feature>
<keyword evidence="3" id="KW-1185">Reference proteome</keyword>
<evidence type="ECO:0000313" key="3">
    <source>
        <dbReference type="Proteomes" id="UP000020218"/>
    </source>
</evidence>
<feature type="transmembrane region" description="Helical" evidence="1">
    <location>
        <begin position="41"/>
        <end position="68"/>
    </location>
</feature>
<dbReference type="AlphaFoldDB" id="A0A011MTE5"/>
<name>A0A011MTE5_9PROT</name>
<dbReference type="Gene3D" id="1.20.120.1760">
    <property type="match status" value="1"/>
</dbReference>
<evidence type="ECO:0000313" key="2">
    <source>
        <dbReference type="EMBL" id="EXI65851.1"/>
    </source>
</evidence>
<sequence length="206" mass="21177">MTTLYSLKPRFQALLRPAVRHLHAAGVTANQVTVATAAASLLLGAGLALAAAGGALSWFLLLPGWLLLRMALNAIDGLLAREFGQASRLGACLNELADLLADAALYLPFALLPGTPGALAVLVVVLANVAEMAAVLATGNGRRNDGPMGKSDRALVFGMLGLLLGCGVAPGPWLAWVLAIVAVLLVLTIGNRVRHGIAADPRSPQQ</sequence>
<dbReference type="GO" id="GO:0016780">
    <property type="term" value="F:phosphotransferase activity, for other substituted phosphate groups"/>
    <property type="evidence" value="ECO:0007669"/>
    <property type="project" value="InterPro"/>
</dbReference>
<dbReference type="InterPro" id="IPR000462">
    <property type="entry name" value="CDP-OH_P_trans"/>
</dbReference>